<protein>
    <recommendedName>
        <fullName evidence="6">EGF-like domain-containing protein</fullName>
    </recommendedName>
</protein>
<evidence type="ECO:0000256" key="1">
    <source>
        <dbReference type="SAM" id="MobiDB-lite"/>
    </source>
</evidence>
<keyword evidence="5" id="KW-1185">Reference proteome</keyword>
<accession>A0AA38M319</accession>
<evidence type="ECO:0008006" key="6">
    <source>
        <dbReference type="Google" id="ProtNLM"/>
    </source>
</evidence>
<proteinExistence type="predicted"/>
<feature type="region of interest" description="Disordered" evidence="1">
    <location>
        <begin position="143"/>
        <end position="164"/>
    </location>
</feature>
<organism evidence="4 5">
    <name type="scientific">Zophobas morio</name>
    <dbReference type="NCBI Taxonomy" id="2755281"/>
    <lineage>
        <taxon>Eukaryota</taxon>
        <taxon>Metazoa</taxon>
        <taxon>Ecdysozoa</taxon>
        <taxon>Arthropoda</taxon>
        <taxon>Hexapoda</taxon>
        <taxon>Insecta</taxon>
        <taxon>Pterygota</taxon>
        <taxon>Neoptera</taxon>
        <taxon>Endopterygota</taxon>
        <taxon>Coleoptera</taxon>
        <taxon>Polyphaga</taxon>
        <taxon>Cucujiformia</taxon>
        <taxon>Tenebrionidae</taxon>
        <taxon>Zophobas</taxon>
    </lineage>
</organism>
<comment type="caution">
    <text evidence="4">The sequence shown here is derived from an EMBL/GenBank/DDBJ whole genome shotgun (WGS) entry which is preliminary data.</text>
</comment>
<feature type="transmembrane region" description="Helical" evidence="2">
    <location>
        <begin position="101"/>
        <end position="127"/>
    </location>
</feature>
<sequence length="164" mass="18905">MYKFCVKVVILFLEFVLCYGQRTGYNETCNSTEECSDHRYKCQLDQENVLRCLCDRFHAWFEDEGCVQLYNASEILNMTVTVTDNIRYLEEHVNVVMRTQLAAGLFVFGMVIVATLIVTGFCVYVHIKDRSLSNLTKAAKKEAESRRRSTRFDDPKPSTSTTIV</sequence>
<keyword evidence="2" id="KW-0812">Transmembrane</keyword>
<dbReference type="AlphaFoldDB" id="A0AA38M319"/>
<keyword evidence="2" id="KW-1133">Transmembrane helix</keyword>
<feature type="chain" id="PRO_5041378883" description="EGF-like domain-containing protein" evidence="3">
    <location>
        <begin position="21"/>
        <end position="164"/>
    </location>
</feature>
<dbReference type="EMBL" id="JALNTZ010000009">
    <property type="protein sequence ID" value="KAJ3640582.1"/>
    <property type="molecule type" value="Genomic_DNA"/>
</dbReference>
<keyword evidence="2" id="KW-0472">Membrane</keyword>
<evidence type="ECO:0000313" key="5">
    <source>
        <dbReference type="Proteomes" id="UP001168821"/>
    </source>
</evidence>
<dbReference type="Proteomes" id="UP001168821">
    <property type="component" value="Unassembled WGS sequence"/>
</dbReference>
<reference evidence="4" key="1">
    <citation type="journal article" date="2023" name="G3 (Bethesda)">
        <title>Whole genome assemblies of Zophobas morio and Tenebrio molitor.</title>
        <authorList>
            <person name="Kaur S."/>
            <person name="Stinson S.A."/>
            <person name="diCenzo G.C."/>
        </authorList>
    </citation>
    <scope>NUCLEOTIDE SEQUENCE</scope>
    <source>
        <strain evidence="4">QUZm001</strain>
    </source>
</reference>
<evidence type="ECO:0000256" key="2">
    <source>
        <dbReference type="SAM" id="Phobius"/>
    </source>
</evidence>
<feature type="compositionally biased region" description="Basic and acidic residues" evidence="1">
    <location>
        <begin position="143"/>
        <end position="156"/>
    </location>
</feature>
<gene>
    <name evidence="4" type="ORF">Zmor_027138</name>
</gene>
<evidence type="ECO:0000313" key="4">
    <source>
        <dbReference type="EMBL" id="KAJ3640582.1"/>
    </source>
</evidence>
<evidence type="ECO:0000256" key="3">
    <source>
        <dbReference type="SAM" id="SignalP"/>
    </source>
</evidence>
<name>A0AA38M319_9CUCU</name>
<feature type="signal peptide" evidence="3">
    <location>
        <begin position="1"/>
        <end position="20"/>
    </location>
</feature>
<keyword evidence="3" id="KW-0732">Signal</keyword>